<feature type="non-terminal residue" evidence="1">
    <location>
        <position position="1"/>
    </location>
</feature>
<proteinExistence type="predicted"/>
<protein>
    <submittedName>
        <fullName evidence="1">Uncharacterized protein</fullName>
    </submittedName>
</protein>
<sequence>PQTTSPLKREAQLYVDLYDEISGLKDDRSWDK</sequence>
<gene>
    <name evidence="1" type="ORF">HKBW3S09_01876</name>
</gene>
<reference evidence="1 2" key="1">
    <citation type="journal article" date="2020" name="Front. Microbiol.">
        <title>Single-cell genomics of novel Actinobacteria with the Wood-Ljungdahl pathway discovered in a serpentinizing system.</title>
        <authorList>
            <person name="Merino N."/>
            <person name="Kawai M."/>
            <person name="Boyd E.S."/>
            <person name="Colman D.R."/>
            <person name="McGlynn S.E."/>
            <person name="Nealson K.H."/>
            <person name="Kurokawa K."/>
            <person name="Hongoh Y."/>
        </authorList>
    </citation>
    <scope>NUCLEOTIDE SEQUENCE [LARGE SCALE GENOMIC DNA]</scope>
    <source>
        <strain evidence="1 2">S09_30</strain>
    </source>
</reference>
<dbReference type="AlphaFoldDB" id="A0A6V8NVX8"/>
<accession>A0A6V8NVX8</accession>
<evidence type="ECO:0000313" key="2">
    <source>
        <dbReference type="Proteomes" id="UP000585609"/>
    </source>
</evidence>
<dbReference type="EMBL" id="BLRW01000543">
    <property type="protein sequence ID" value="GFP24409.1"/>
    <property type="molecule type" value="Genomic_DNA"/>
</dbReference>
<dbReference type="Proteomes" id="UP000585609">
    <property type="component" value="Unassembled WGS sequence"/>
</dbReference>
<organism evidence="1 2">
    <name type="scientific">Candidatus Hakubella thermalkaliphila</name>
    <dbReference type="NCBI Taxonomy" id="2754717"/>
    <lineage>
        <taxon>Bacteria</taxon>
        <taxon>Bacillati</taxon>
        <taxon>Actinomycetota</taxon>
        <taxon>Actinomycetota incertae sedis</taxon>
        <taxon>Candidatus Hakubellales</taxon>
        <taxon>Candidatus Hakubellaceae</taxon>
        <taxon>Candidatus Hakubella</taxon>
    </lineage>
</organism>
<comment type="caution">
    <text evidence="1">The sequence shown here is derived from an EMBL/GenBank/DDBJ whole genome shotgun (WGS) entry which is preliminary data.</text>
</comment>
<name>A0A6V8NVX8_9ACTN</name>
<evidence type="ECO:0000313" key="1">
    <source>
        <dbReference type="EMBL" id="GFP24409.1"/>
    </source>
</evidence>